<gene>
    <name evidence="1" type="ORF">FAZ69_04930</name>
</gene>
<comment type="caution">
    <text evidence="1">The sequence shown here is derived from an EMBL/GenBank/DDBJ whole genome shotgun (WGS) entry which is preliminary data.</text>
</comment>
<dbReference type="EMBL" id="SWJE01000002">
    <property type="protein sequence ID" value="TKC91785.1"/>
    <property type="molecule type" value="Genomic_DNA"/>
</dbReference>
<evidence type="ECO:0000313" key="1">
    <source>
        <dbReference type="EMBL" id="TKC91785.1"/>
    </source>
</evidence>
<evidence type="ECO:0000313" key="2">
    <source>
        <dbReference type="Proteomes" id="UP000305539"/>
    </source>
</evidence>
<evidence type="ECO:0008006" key="3">
    <source>
        <dbReference type="Google" id="ProtNLM"/>
    </source>
</evidence>
<proteinExistence type="predicted"/>
<dbReference type="AlphaFoldDB" id="A0A4U1IE63"/>
<keyword evidence="2" id="KW-1185">Reference proteome</keyword>
<dbReference type="Gene3D" id="2.60.120.620">
    <property type="entry name" value="q2cbj1_9rhob like domain"/>
    <property type="match status" value="1"/>
</dbReference>
<dbReference type="SUPFAM" id="SSF51197">
    <property type="entry name" value="Clavaminate synthase-like"/>
    <property type="match status" value="1"/>
</dbReference>
<protein>
    <recommendedName>
        <fullName evidence="3">2OG-Fe(II) oxygenase</fullName>
    </recommendedName>
</protein>
<dbReference type="Proteomes" id="UP000305539">
    <property type="component" value="Unassembled WGS sequence"/>
</dbReference>
<sequence length="275" mass="29971">MKKIINDFTKMTSIVRSATVNDLVALAPSVRDKVASEGFVLIRGMFDRLEIQQKLTSLYTYANTASHKPSAGVSPAEIRCNMTKWSIGGHSQSQAGLPRFMLTVYNPLWDEDTFKLHSDFSRLIEIRDTLAGRETLIDDRLAPARYNGCRVQIYPSGGGFMGAHVDSRAASNLEGTAHCAYIQMVLLLTERGKDYQSGGAFVISDDKTIDSEAESLAGDLLVYDGSTHHGVADIDSNIAFDISNLRGRAVALVTVLTKDDILHKVKPGKTTGTTA</sequence>
<dbReference type="RefSeq" id="WP_136892817.1">
    <property type="nucleotide sequence ID" value="NZ_SWJE01000002.1"/>
</dbReference>
<reference evidence="1 2" key="1">
    <citation type="submission" date="2019-04" db="EMBL/GenBank/DDBJ databases">
        <title>Trinickia sp. 7GSK02, isolated from subtropical forest soil.</title>
        <authorList>
            <person name="Gao Z.-H."/>
            <person name="Qiu L.-H."/>
        </authorList>
    </citation>
    <scope>NUCLEOTIDE SEQUENCE [LARGE SCALE GENOMIC DNA]</scope>
    <source>
        <strain evidence="1 2">7GSK02</strain>
    </source>
</reference>
<accession>A0A4U1IE63</accession>
<dbReference type="OrthoDB" id="9802489at2"/>
<organism evidence="1 2">
    <name type="scientific">Trinickia terrae</name>
    <dbReference type="NCBI Taxonomy" id="2571161"/>
    <lineage>
        <taxon>Bacteria</taxon>
        <taxon>Pseudomonadati</taxon>
        <taxon>Pseudomonadota</taxon>
        <taxon>Betaproteobacteria</taxon>
        <taxon>Burkholderiales</taxon>
        <taxon>Burkholderiaceae</taxon>
        <taxon>Trinickia</taxon>
    </lineage>
</organism>
<name>A0A4U1IE63_9BURK</name>